<keyword evidence="3" id="KW-1185">Reference proteome</keyword>
<accession>A0ABP0T2K0</accession>
<feature type="chain" id="PRO_5046689866" evidence="1">
    <location>
        <begin position="18"/>
        <end position="248"/>
    </location>
</feature>
<name>A0ABP0T2K0_9DINO</name>
<keyword evidence="1" id="KW-0732">Signal</keyword>
<dbReference type="Proteomes" id="UP001642484">
    <property type="component" value="Unassembled WGS sequence"/>
</dbReference>
<protein>
    <submittedName>
        <fullName evidence="2">Uncharacterized protein</fullName>
    </submittedName>
</protein>
<evidence type="ECO:0000313" key="2">
    <source>
        <dbReference type="EMBL" id="CAK9118655.1"/>
    </source>
</evidence>
<gene>
    <name evidence="2" type="ORF">CCMP2556_LOCUS55681</name>
</gene>
<feature type="signal peptide" evidence="1">
    <location>
        <begin position="1"/>
        <end position="17"/>
    </location>
</feature>
<proteinExistence type="predicted"/>
<evidence type="ECO:0000313" key="3">
    <source>
        <dbReference type="Proteomes" id="UP001642484"/>
    </source>
</evidence>
<sequence>MQFAAAWCILAASVAFAAKTQPALKALVQDHVKPKDLSEEEVVEGALGGNVSIESLVITDKNSSGANTTGVELVPAERSGTLASAPAPLGLDMAPAPAPAAPPLAAPAPAPAPAPVIATTTAEPAQSILWSWLPSFLSPSHLWGFIFGAPPRHTPATLAQIKDLDKAVFAPAPVRPPKEDSTFAPAPLLNSSSTISTFLQQFKLSRKDEGEWSWLLWLWPFQSDEHARQEPAIEELRVGALAGDVTVK</sequence>
<comment type="caution">
    <text evidence="2">The sequence shown here is derived from an EMBL/GenBank/DDBJ whole genome shotgun (WGS) entry which is preliminary data.</text>
</comment>
<feature type="non-terminal residue" evidence="2">
    <location>
        <position position="248"/>
    </location>
</feature>
<reference evidence="2 3" key="1">
    <citation type="submission" date="2024-02" db="EMBL/GenBank/DDBJ databases">
        <authorList>
            <person name="Chen Y."/>
            <person name="Shah S."/>
            <person name="Dougan E. K."/>
            <person name="Thang M."/>
            <person name="Chan C."/>
        </authorList>
    </citation>
    <scope>NUCLEOTIDE SEQUENCE [LARGE SCALE GENOMIC DNA]</scope>
</reference>
<dbReference type="EMBL" id="CAXAMN010029061">
    <property type="protein sequence ID" value="CAK9118655.1"/>
    <property type="molecule type" value="Genomic_DNA"/>
</dbReference>
<organism evidence="2 3">
    <name type="scientific">Durusdinium trenchii</name>
    <dbReference type="NCBI Taxonomy" id="1381693"/>
    <lineage>
        <taxon>Eukaryota</taxon>
        <taxon>Sar</taxon>
        <taxon>Alveolata</taxon>
        <taxon>Dinophyceae</taxon>
        <taxon>Suessiales</taxon>
        <taxon>Symbiodiniaceae</taxon>
        <taxon>Durusdinium</taxon>
    </lineage>
</organism>
<evidence type="ECO:0000256" key="1">
    <source>
        <dbReference type="SAM" id="SignalP"/>
    </source>
</evidence>